<dbReference type="SUPFAM" id="SSF46689">
    <property type="entry name" value="Homeodomain-like"/>
    <property type="match status" value="1"/>
</dbReference>
<dbReference type="PROSITE" id="PS50977">
    <property type="entry name" value="HTH_TETR_2"/>
    <property type="match status" value="1"/>
</dbReference>
<dbReference type="InterPro" id="IPR003012">
    <property type="entry name" value="Tet_transcr_reg_TetR"/>
</dbReference>
<evidence type="ECO:0000259" key="7">
    <source>
        <dbReference type="PROSITE" id="PS50977"/>
    </source>
</evidence>
<evidence type="ECO:0000313" key="9">
    <source>
        <dbReference type="Proteomes" id="UP000622580"/>
    </source>
</evidence>
<dbReference type="InterPro" id="IPR036271">
    <property type="entry name" value="Tet_transcr_reg_TetR-rel_C_sf"/>
</dbReference>
<dbReference type="GO" id="GO:0046677">
    <property type="term" value="P:response to antibiotic"/>
    <property type="evidence" value="ECO:0007669"/>
    <property type="project" value="InterPro"/>
</dbReference>
<evidence type="ECO:0000256" key="2">
    <source>
        <dbReference type="ARBA" id="ARBA00022491"/>
    </source>
</evidence>
<dbReference type="InterPro" id="IPR023772">
    <property type="entry name" value="DNA-bd_HTH_TetR-type_CS"/>
</dbReference>
<dbReference type="Proteomes" id="UP000622580">
    <property type="component" value="Unassembled WGS sequence"/>
</dbReference>
<accession>A0A941HTR5</accession>
<dbReference type="SUPFAM" id="SSF48498">
    <property type="entry name" value="Tetracyclin repressor-like, C-terminal domain"/>
    <property type="match status" value="1"/>
</dbReference>
<evidence type="ECO:0000313" key="8">
    <source>
        <dbReference type="EMBL" id="MBR7617839.1"/>
    </source>
</evidence>
<feature type="domain" description="HTH tetR-type" evidence="7">
    <location>
        <begin position="10"/>
        <end position="70"/>
    </location>
</feature>
<dbReference type="InterPro" id="IPR001647">
    <property type="entry name" value="HTH_TetR"/>
</dbReference>
<dbReference type="InterPro" id="IPR004111">
    <property type="entry name" value="Repressor_TetR_C"/>
</dbReference>
<dbReference type="PRINTS" id="PR00455">
    <property type="entry name" value="HTHTETR"/>
</dbReference>
<dbReference type="Pfam" id="PF02909">
    <property type="entry name" value="TetR_C_1"/>
    <property type="match status" value="1"/>
</dbReference>
<proteinExistence type="predicted"/>
<dbReference type="EMBL" id="JAGSGD010000001">
    <property type="protein sequence ID" value="MBR7617839.1"/>
    <property type="molecule type" value="Genomic_DNA"/>
</dbReference>
<sequence>MPAPAKLRPQLSPDLVVEAAAKVLERDGIDGLTMRAVAAELKVQAPALYWHFPNKDALQVALFDHLMADLAFAIDGRDWREDIHLMCHQLRRHLLARRDSAQLLPHGFFVGPNMMEQAETILGILIRAGMTPKDAAYAMSTGVSYIITWVIGEADILQRRLTGHDGNDELAHRLVATGRYPYFAQVIGAFELGGDIEGQFDFGLNCLIAGFEQLIPRR</sequence>
<evidence type="ECO:0000256" key="1">
    <source>
        <dbReference type="ARBA" id="ARBA00002856"/>
    </source>
</evidence>
<organism evidence="8 9">
    <name type="scientific">Phenylobacterium glaciei</name>
    <dbReference type="NCBI Taxonomy" id="2803784"/>
    <lineage>
        <taxon>Bacteria</taxon>
        <taxon>Pseudomonadati</taxon>
        <taxon>Pseudomonadota</taxon>
        <taxon>Alphaproteobacteria</taxon>
        <taxon>Caulobacterales</taxon>
        <taxon>Caulobacteraceae</taxon>
        <taxon>Phenylobacterium</taxon>
    </lineage>
</organism>
<evidence type="ECO:0000256" key="4">
    <source>
        <dbReference type="ARBA" id="ARBA00023125"/>
    </source>
</evidence>
<dbReference type="PANTHER" id="PTHR30055">
    <property type="entry name" value="HTH-TYPE TRANSCRIPTIONAL REGULATOR RUTR"/>
    <property type="match status" value="1"/>
</dbReference>
<protein>
    <submittedName>
        <fullName evidence="8">TetR/AcrR family transcriptional regulator C-terminal domain-containing protein</fullName>
    </submittedName>
</protein>
<dbReference type="Gene3D" id="1.10.10.60">
    <property type="entry name" value="Homeodomain-like"/>
    <property type="match status" value="1"/>
</dbReference>
<name>A0A941HTR5_9CAUL</name>
<keyword evidence="9" id="KW-1185">Reference proteome</keyword>
<dbReference type="RefSeq" id="WP_215337393.1">
    <property type="nucleotide sequence ID" value="NZ_JAGSGD010000001.1"/>
</dbReference>
<dbReference type="InterPro" id="IPR050109">
    <property type="entry name" value="HTH-type_TetR-like_transc_reg"/>
</dbReference>
<dbReference type="GO" id="GO:0003700">
    <property type="term" value="F:DNA-binding transcription factor activity"/>
    <property type="evidence" value="ECO:0007669"/>
    <property type="project" value="TreeGrafter"/>
</dbReference>
<evidence type="ECO:0000256" key="3">
    <source>
        <dbReference type="ARBA" id="ARBA00023015"/>
    </source>
</evidence>
<gene>
    <name evidence="8" type="ORF">JKL49_00440</name>
</gene>
<dbReference type="GO" id="GO:0045892">
    <property type="term" value="P:negative regulation of DNA-templated transcription"/>
    <property type="evidence" value="ECO:0007669"/>
    <property type="project" value="InterPro"/>
</dbReference>
<feature type="DNA-binding region" description="H-T-H motif" evidence="6">
    <location>
        <begin position="33"/>
        <end position="52"/>
    </location>
</feature>
<dbReference type="GO" id="GO:0000976">
    <property type="term" value="F:transcription cis-regulatory region binding"/>
    <property type="evidence" value="ECO:0007669"/>
    <property type="project" value="TreeGrafter"/>
</dbReference>
<dbReference type="InterPro" id="IPR009057">
    <property type="entry name" value="Homeodomain-like_sf"/>
</dbReference>
<keyword evidence="3" id="KW-0805">Transcription regulation</keyword>
<evidence type="ECO:0000256" key="6">
    <source>
        <dbReference type="PROSITE-ProRule" id="PRU00335"/>
    </source>
</evidence>
<dbReference type="PANTHER" id="PTHR30055:SF151">
    <property type="entry name" value="TRANSCRIPTIONAL REGULATORY PROTEIN"/>
    <property type="match status" value="1"/>
</dbReference>
<dbReference type="AlphaFoldDB" id="A0A941HTR5"/>
<dbReference type="Gene3D" id="1.10.357.10">
    <property type="entry name" value="Tetracycline Repressor, domain 2"/>
    <property type="match status" value="1"/>
</dbReference>
<dbReference type="PROSITE" id="PS01081">
    <property type="entry name" value="HTH_TETR_1"/>
    <property type="match status" value="1"/>
</dbReference>
<dbReference type="PRINTS" id="PR00400">
    <property type="entry name" value="TETREPRESSOR"/>
</dbReference>
<keyword evidence="4 6" id="KW-0238">DNA-binding</keyword>
<comment type="caution">
    <text evidence="8">The sequence shown here is derived from an EMBL/GenBank/DDBJ whole genome shotgun (WGS) entry which is preliminary data.</text>
</comment>
<dbReference type="Pfam" id="PF00440">
    <property type="entry name" value="TetR_N"/>
    <property type="match status" value="1"/>
</dbReference>
<reference evidence="8" key="1">
    <citation type="submission" date="2021-04" db="EMBL/GenBank/DDBJ databases">
        <title>Draft genome assembly of strain Phenylobacterium sp. 20VBR1 using MiniION and Illumina platforms.</title>
        <authorList>
            <person name="Thomas F.A."/>
            <person name="Krishnan K.P."/>
            <person name="Sinha R.K."/>
        </authorList>
    </citation>
    <scope>NUCLEOTIDE SEQUENCE</scope>
    <source>
        <strain evidence="8">20VBR1</strain>
    </source>
</reference>
<evidence type="ECO:0000256" key="5">
    <source>
        <dbReference type="ARBA" id="ARBA00023163"/>
    </source>
</evidence>
<comment type="function">
    <text evidence="1">TetR is the repressor of the tetracycline resistance element; its N-terminal region forms a helix-turn-helix structure and binds DNA. Binding of tetracycline to TetR reduces the repressor affinity for the tetracycline resistance gene (tetA) promoter operator sites.</text>
</comment>
<keyword evidence="5" id="KW-0804">Transcription</keyword>
<keyword evidence="2" id="KW-0678">Repressor</keyword>